<evidence type="ECO:0000313" key="2">
    <source>
        <dbReference type="EMBL" id="QGV77088.1"/>
    </source>
</evidence>
<dbReference type="EMBL" id="CP034279">
    <property type="protein sequence ID" value="QGV77088.1"/>
    <property type="molecule type" value="Genomic_DNA"/>
</dbReference>
<organism evidence="2 3">
    <name type="scientific">Streptomyces ficellus</name>
    <dbReference type="NCBI Taxonomy" id="1977088"/>
    <lineage>
        <taxon>Bacteria</taxon>
        <taxon>Bacillati</taxon>
        <taxon>Actinomycetota</taxon>
        <taxon>Actinomycetes</taxon>
        <taxon>Kitasatosporales</taxon>
        <taxon>Streptomycetaceae</taxon>
        <taxon>Streptomyces</taxon>
    </lineage>
</organism>
<feature type="region of interest" description="Disordered" evidence="1">
    <location>
        <begin position="119"/>
        <end position="147"/>
    </location>
</feature>
<dbReference type="RefSeq" id="WP_156690911.1">
    <property type="nucleotide sequence ID" value="NZ_CP034279.1"/>
</dbReference>
<sequence>MSGRRSLVWLGLTPEPERELPASVAALRRPPVHPGTERRRVQRLILHGGQRGWLRYLAEVTDLVTSVADGTRHGDRAAALLAGEVILDHHHMLIGLPGTGYARTSRQREALETAVRRLRGPCDAPAAGPDAGPSPAPTPMPPAGERP</sequence>
<keyword evidence="3" id="KW-1185">Reference proteome</keyword>
<name>A0A6I6FHZ1_9ACTN</name>
<reference evidence="2 3" key="1">
    <citation type="submission" date="2018-12" db="EMBL/GenBank/DDBJ databases">
        <title>Complete genome sequence of Streptomyces ficellus NRRL8067, the producer of ficellomycin, feldamycin and nojirimycin.</title>
        <authorList>
            <person name="Zhang H."/>
            <person name="Yue R."/>
            <person name="Liu Y."/>
            <person name="Li M."/>
            <person name="Mu H."/>
            <person name="Zhang J."/>
        </authorList>
    </citation>
    <scope>NUCLEOTIDE SEQUENCE [LARGE SCALE GENOMIC DNA]</scope>
    <source>
        <strain evidence="2 3">NRRL 8067</strain>
    </source>
</reference>
<dbReference type="AlphaFoldDB" id="A0A6I6FHZ1"/>
<evidence type="ECO:0000256" key="1">
    <source>
        <dbReference type="SAM" id="MobiDB-lite"/>
    </source>
</evidence>
<dbReference type="Proteomes" id="UP000422572">
    <property type="component" value="Chromosome"/>
</dbReference>
<gene>
    <name evidence="2" type="ORF">EIZ62_01580</name>
</gene>
<accession>A0A6I6FHZ1</accession>
<evidence type="ECO:0000313" key="3">
    <source>
        <dbReference type="Proteomes" id="UP000422572"/>
    </source>
</evidence>
<protein>
    <submittedName>
        <fullName evidence="2">Uncharacterized protein</fullName>
    </submittedName>
</protein>
<proteinExistence type="predicted"/>
<feature type="compositionally biased region" description="Pro residues" evidence="1">
    <location>
        <begin position="132"/>
        <end position="147"/>
    </location>
</feature>
<dbReference type="KEGG" id="sfic:EIZ62_01580"/>
<dbReference type="OrthoDB" id="3855139at2"/>
<feature type="compositionally biased region" description="Low complexity" evidence="1">
    <location>
        <begin position="121"/>
        <end position="131"/>
    </location>
</feature>